<dbReference type="EC" id="4.1.99.12" evidence="11"/>
<evidence type="ECO:0000256" key="2">
    <source>
        <dbReference type="ARBA" id="ARBA00001946"/>
    </source>
</evidence>
<comment type="similarity">
    <text evidence="4">In the N-terminal section; belongs to the DHBP synthase family.</text>
</comment>
<evidence type="ECO:0000256" key="4">
    <source>
        <dbReference type="ARBA" id="ARBA00005520"/>
    </source>
</evidence>
<comment type="cofactor">
    <cofactor evidence="2">
        <name>Mg(2+)</name>
        <dbReference type="ChEBI" id="CHEBI:18420"/>
    </cofactor>
</comment>
<dbReference type="UniPathway" id="UPA00275"/>
<evidence type="ECO:0000259" key="10">
    <source>
        <dbReference type="Pfam" id="PF00925"/>
    </source>
</evidence>
<dbReference type="SUPFAM" id="SSF142695">
    <property type="entry name" value="RibA-like"/>
    <property type="match status" value="1"/>
</dbReference>
<evidence type="ECO:0000256" key="8">
    <source>
        <dbReference type="ARBA" id="ARBA00023211"/>
    </source>
</evidence>
<dbReference type="InterPro" id="IPR036144">
    <property type="entry name" value="RibA-like_sf"/>
</dbReference>
<organism evidence="11">
    <name type="scientific">hydrothermal vent metagenome</name>
    <dbReference type="NCBI Taxonomy" id="652676"/>
    <lineage>
        <taxon>unclassified sequences</taxon>
        <taxon>metagenomes</taxon>
        <taxon>ecological metagenomes</taxon>
    </lineage>
</organism>
<dbReference type="GO" id="GO:0008686">
    <property type="term" value="F:3,4-dihydroxy-2-butanone-4-phosphate synthase activity"/>
    <property type="evidence" value="ECO:0007669"/>
    <property type="project" value="UniProtKB-EC"/>
</dbReference>
<evidence type="ECO:0000313" key="11">
    <source>
        <dbReference type="EMBL" id="SFV56414.1"/>
    </source>
</evidence>
<evidence type="ECO:0000256" key="1">
    <source>
        <dbReference type="ARBA" id="ARBA00001936"/>
    </source>
</evidence>
<keyword evidence="8" id="KW-0464">Manganese</keyword>
<dbReference type="PIRSF" id="PIRSF001259">
    <property type="entry name" value="RibA"/>
    <property type="match status" value="1"/>
</dbReference>
<dbReference type="Pfam" id="PF00926">
    <property type="entry name" value="DHBP_synthase"/>
    <property type="match status" value="1"/>
</dbReference>
<evidence type="ECO:0000256" key="3">
    <source>
        <dbReference type="ARBA" id="ARBA00005104"/>
    </source>
</evidence>
<comment type="cofactor">
    <cofactor evidence="1">
        <name>Mn(2+)</name>
        <dbReference type="ChEBI" id="CHEBI:29035"/>
    </cofactor>
</comment>
<accession>A0A1W1BSE8</accession>
<dbReference type="EMBL" id="FPHE01000069">
    <property type="protein sequence ID" value="SFV56414.1"/>
    <property type="molecule type" value="Genomic_DNA"/>
</dbReference>
<dbReference type="EC" id="3.5.4.25" evidence="11"/>
<proteinExistence type="inferred from homology"/>
<dbReference type="InterPro" id="IPR032677">
    <property type="entry name" value="GTP_cyclohydro_II"/>
</dbReference>
<dbReference type="PANTHER" id="PTHR21327">
    <property type="entry name" value="GTP CYCLOHYDROLASE II-RELATED"/>
    <property type="match status" value="1"/>
</dbReference>
<dbReference type="Pfam" id="PF00925">
    <property type="entry name" value="GTP_cyclohydro2"/>
    <property type="match status" value="1"/>
</dbReference>
<dbReference type="Gene3D" id="3.90.870.10">
    <property type="entry name" value="DHBP synthase"/>
    <property type="match status" value="1"/>
</dbReference>
<feature type="domain" description="GTP cyclohydrolase II" evidence="10">
    <location>
        <begin position="256"/>
        <end position="341"/>
    </location>
</feature>
<reference evidence="11" key="1">
    <citation type="submission" date="2016-10" db="EMBL/GenBank/DDBJ databases">
        <authorList>
            <person name="de Groot N.N."/>
        </authorList>
    </citation>
    <scope>NUCLEOTIDE SEQUENCE</scope>
</reference>
<comment type="pathway">
    <text evidence="3">Cofactor biosynthesis; riboflavin biosynthesis.</text>
</comment>
<keyword evidence="7" id="KW-0460">Magnesium</keyword>
<evidence type="ECO:0000256" key="9">
    <source>
        <dbReference type="ARBA" id="ARBA00023239"/>
    </source>
</evidence>
<gene>
    <name evidence="11" type="ORF">MNB_SV-12-1187</name>
</gene>
<dbReference type="GO" id="GO:0009231">
    <property type="term" value="P:riboflavin biosynthetic process"/>
    <property type="evidence" value="ECO:0007669"/>
    <property type="project" value="UniProtKB-UniPathway"/>
</dbReference>
<dbReference type="GO" id="GO:0003935">
    <property type="term" value="F:GTP cyclohydrolase II activity"/>
    <property type="evidence" value="ECO:0007669"/>
    <property type="project" value="UniProtKB-EC"/>
</dbReference>
<dbReference type="InterPro" id="IPR000422">
    <property type="entry name" value="DHBP_synthase_RibB"/>
</dbReference>
<evidence type="ECO:0000256" key="7">
    <source>
        <dbReference type="ARBA" id="ARBA00022842"/>
    </source>
</evidence>
<keyword evidence="6" id="KW-0479">Metal-binding</keyword>
<dbReference type="HAMAP" id="MF_00180">
    <property type="entry name" value="RibB"/>
    <property type="match status" value="1"/>
</dbReference>
<dbReference type="InterPro" id="IPR017945">
    <property type="entry name" value="DHBP_synth_RibB-like_a/b_dom"/>
</dbReference>
<keyword evidence="5" id="KW-0686">Riboflavin biosynthesis</keyword>
<dbReference type="NCBIfam" id="TIGR00506">
    <property type="entry name" value="ribB"/>
    <property type="match status" value="1"/>
</dbReference>
<keyword evidence="9 11" id="KW-0456">Lyase</keyword>
<dbReference type="PANTHER" id="PTHR21327:SF18">
    <property type="entry name" value="3,4-DIHYDROXY-2-BUTANONE 4-PHOSPHATE SYNTHASE"/>
    <property type="match status" value="1"/>
</dbReference>
<name>A0A1W1BSE8_9ZZZZ</name>
<dbReference type="AlphaFoldDB" id="A0A1W1BSE8"/>
<dbReference type="SUPFAM" id="SSF55821">
    <property type="entry name" value="YrdC/RibB"/>
    <property type="match status" value="1"/>
</dbReference>
<dbReference type="NCBIfam" id="NF006804">
    <property type="entry name" value="PRK09314.1"/>
    <property type="match status" value="1"/>
</dbReference>
<protein>
    <submittedName>
        <fullName evidence="11">3,4-dihydroxy-2-butanone 4-phosphate synthase / GTP cyclohydrolase II</fullName>
        <ecNumber evidence="11">3.5.4.25</ecNumber>
        <ecNumber evidence="11">4.1.99.12</ecNumber>
    </submittedName>
</protein>
<dbReference type="GO" id="GO:0046872">
    <property type="term" value="F:metal ion binding"/>
    <property type="evidence" value="ECO:0007669"/>
    <property type="project" value="UniProtKB-KW"/>
</dbReference>
<dbReference type="Gene3D" id="3.40.50.10990">
    <property type="entry name" value="GTP cyclohydrolase II"/>
    <property type="match status" value="1"/>
</dbReference>
<dbReference type="FunFam" id="3.90.870.10:FF:000001">
    <property type="entry name" value="Riboflavin biosynthesis protein RibBA"/>
    <property type="match status" value="1"/>
</dbReference>
<evidence type="ECO:0000256" key="5">
    <source>
        <dbReference type="ARBA" id="ARBA00022619"/>
    </source>
</evidence>
<sequence length="346" mass="37990">MIKSALKRVEIAINEIKQGRMVIMMDDEDRENEGDLVYAASFSTPEMVNFMAKEARGLICTSVSKAIAKKLNLIPMVSNNVSNHETAFTVSIDSATAGTGISAIERDDCISKLANPHTKSDDFVRPGHIFPLIAKDGGVLVRTGHTEGSADLCKLAGLAPVGVICEIIKDDGTMARHDDLEIFAEKHDMKIVYISDLVEYRLANEQLISRVSEEKIDFMGIKALKIKYEDHLGRIHKVVQIGESKECANVKFHNIGTDVQLILNQERFDSLINSIDYIKKSGGVIIMLDTKVISKEQAKEYGVGAQILKDLGIRDIKLLTSNVETEFVGLAGFGLNVVEKIGVNNG</sequence>
<evidence type="ECO:0000256" key="6">
    <source>
        <dbReference type="ARBA" id="ARBA00022723"/>
    </source>
</evidence>
<dbReference type="GO" id="GO:0005829">
    <property type="term" value="C:cytosol"/>
    <property type="evidence" value="ECO:0007669"/>
    <property type="project" value="TreeGrafter"/>
</dbReference>
<keyword evidence="11" id="KW-0378">Hydrolase</keyword>